<accession>A0A2N9LUE2</accession>
<dbReference type="AlphaFoldDB" id="A0A2N9LUE2"/>
<dbReference type="PANTHER" id="PTHR43335">
    <property type="entry name" value="ABC TRANSPORTER, ATP-BINDING PROTEIN"/>
    <property type="match status" value="1"/>
</dbReference>
<evidence type="ECO:0000256" key="4">
    <source>
        <dbReference type="ARBA" id="ARBA00022840"/>
    </source>
</evidence>
<sequence>MIAVKELTKRYARTTAVDRISFSVEKGQIVGFLGPNGAGKTTTMRVLTCFLPPSAGTATVAGFDVLEQPREVKKRIGYLPEAPPLYPEMETVEYLRFVGKLKGLSGADLDKRVDYVLGRCSIADVKSRLLGKLSKGYRQRVGLAQAIIHNPDVLILDEPTAGLDPKQINETRDLIKSLAGDHTIILSTHILTEVEQTCEQVIIINKGKLVATDSVRNLQARTRGVESVRVEVAARDSALNFEAVQQKLEQVQGVAQVVCKDPRDQRLIFEVQSQKGQLVRGDLARAVVESGWDFNELGAAGMSLEEIFLELTGNETAGVSKDAAKNPKEAVTEVKEPVNESKE</sequence>
<feature type="region of interest" description="Disordered" evidence="5">
    <location>
        <begin position="318"/>
        <end position="343"/>
    </location>
</feature>
<keyword evidence="4" id="KW-0067">ATP-binding</keyword>
<reference evidence="8" key="1">
    <citation type="submission" date="2018-02" db="EMBL/GenBank/DDBJ databases">
        <authorList>
            <person name="Hausmann B."/>
        </authorList>
    </citation>
    <scope>NUCLEOTIDE SEQUENCE [LARGE SCALE GENOMIC DNA]</scope>
    <source>
        <strain evidence="8">Peat soil MAG SbA5</strain>
    </source>
</reference>
<dbReference type="SUPFAM" id="SSF52540">
    <property type="entry name" value="P-loop containing nucleoside triphosphate hydrolases"/>
    <property type="match status" value="1"/>
</dbReference>
<evidence type="ECO:0000256" key="3">
    <source>
        <dbReference type="ARBA" id="ARBA00022741"/>
    </source>
</evidence>
<protein>
    <submittedName>
        <fullName evidence="7">ABC transporter related</fullName>
    </submittedName>
</protein>
<evidence type="ECO:0000256" key="5">
    <source>
        <dbReference type="SAM" id="MobiDB-lite"/>
    </source>
</evidence>
<dbReference type="OrthoDB" id="9804819at2"/>
<dbReference type="InterPro" id="IPR003439">
    <property type="entry name" value="ABC_transporter-like_ATP-bd"/>
</dbReference>
<dbReference type="EMBL" id="OKRB01000115">
    <property type="protein sequence ID" value="SPE26847.1"/>
    <property type="molecule type" value="Genomic_DNA"/>
</dbReference>
<dbReference type="GO" id="GO:0005524">
    <property type="term" value="F:ATP binding"/>
    <property type="evidence" value="ECO:0007669"/>
    <property type="project" value="UniProtKB-KW"/>
</dbReference>
<dbReference type="InterPro" id="IPR003593">
    <property type="entry name" value="AAA+_ATPase"/>
</dbReference>
<evidence type="ECO:0000313" key="8">
    <source>
        <dbReference type="Proteomes" id="UP000239735"/>
    </source>
</evidence>
<keyword evidence="2" id="KW-0813">Transport</keyword>
<gene>
    <name evidence="7" type="ORF">SBA5_560013</name>
</gene>
<comment type="similarity">
    <text evidence="1">Belongs to the ABC transporter superfamily.</text>
</comment>
<keyword evidence="3" id="KW-0547">Nucleotide-binding</keyword>
<name>A0A2N9LUE2_9BACT</name>
<dbReference type="PROSITE" id="PS50893">
    <property type="entry name" value="ABC_TRANSPORTER_2"/>
    <property type="match status" value="1"/>
</dbReference>
<feature type="domain" description="ABC transporter" evidence="6">
    <location>
        <begin position="2"/>
        <end position="231"/>
    </location>
</feature>
<evidence type="ECO:0000256" key="2">
    <source>
        <dbReference type="ARBA" id="ARBA00022448"/>
    </source>
</evidence>
<dbReference type="Gene3D" id="3.40.50.300">
    <property type="entry name" value="P-loop containing nucleotide triphosphate hydrolases"/>
    <property type="match status" value="1"/>
</dbReference>
<dbReference type="PANTHER" id="PTHR43335:SF4">
    <property type="entry name" value="ABC TRANSPORTER, ATP-BINDING PROTEIN"/>
    <property type="match status" value="1"/>
</dbReference>
<dbReference type="SMART" id="SM00382">
    <property type="entry name" value="AAA"/>
    <property type="match status" value="1"/>
</dbReference>
<evidence type="ECO:0000256" key="1">
    <source>
        <dbReference type="ARBA" id="ARBA00005417"/>
    </source>
</evidence>
<evidence type="ECO:0000313" key="7">
    <source>
        <dbReference type="EMBL" id="SPE26847.1"/>
    </source>
</evidence>
<proteinExistence type="inferred from homology"/>
<organism evidence="7 8">
    <name type="scientific">Candidatus Sulfuritelmatomonas gaucii</name>
    <dbReference type="NCBI Taxonomy" id="2043161"/>
    <lineage>
        <taxon>Bacteria</taxon>
        <taxon>Pseudomonadati</taxon>
        <taxon>Acidobacteriota</taxon>
        <taxon>Terriglobia</taxon>
        <taxon>Terriglobales</taxon>
        <taxon>Acidobacteriaceae</taxon>
        <taxon>Candidatus Sulfuritelmatomonas</taxon>
    </lineage>
</organism>
<dbReference type="Proteomes" id="UP000239735">
    <property type="component" value="Unassembled WGS sequence"/>
</dbReference>
<evidence type="ECO:0000259" key="6">
    <source>
        <dbReference type="PROSITE" id="PS50893"/>
    </source>
</evidence>
<dbReference type="Pfam" id="PF00005">
    <property type="entry name" value="ABC_tran"/>
    <property type="match status" value="1"/>
</dbReference>
<dbReference type="InterPro" id="IPR027417">
    <property type="entry name" value="P-loop_NTPase"/>
</dbReference>
<dbReference type="GO" id="GO:0016887">
    <property type="term" value="F:ATP hydrolysis activity"/>
    <property type="evidence" value="ECO:0007669"/>
    <property type="project" value="InterPro"/>
</dbReference>
<dbReference type="CDD" id="cd03230">
    <property type="entry name" value="ABC_DR_subfamily_A"/>
    <property type="match status" value="1"/>
</dbReference>
<feature type="compositionally biased region" description="Basic and acidic residues" evidence="5">
    <location>
        <begin position="322"/>
        <end position="343"/>
    </location>
</feature>